<keyword evidence="3 8" id="KW-0597">Phosphoprotein</keyword>
<reference evidence="11 14" key="2">
    <citation type="submission" date="2022-05" db="EMBL/GenBank/DDBJ databases">
        <title>Genome Sequencing of Bee-Associated Microbes.</title>
        <authorList>
            <person name="Dunlap C."/>
        </authorList>
    </citation>
    <scope>NUCLEOTIDE SEQUENCE [LARGE SCALE GENOMIC DNA]</scope>
    <source>
        <strain evidence="11 14">NRRL B-23120</strain>
    </source>
</reference>
<protein>
    <submittedName>
        <fullName evidence="12">DNA-binding response regulator</fullName>
    </submittedName>
    <submittedName>
        <fullName evidence="11">Response regulator transcription factor</fullName>
    </submittedName>
</protein>
<dbReference type="EMBL" id="JAMDMJ010000027">
    <property type="protein sequence ID" value="MCY9598069.1"/>
    <property type="molecule type" value="Genomic_DNA"/>
</dbReference>
<dbReference type="InterPro" id="IPR009057">
    <property type="entry name" value="Homeodomain-like_sf"/>
</dbReference>
<keyword evidence="7" id="KW-0804">Transcription</keyword>
<dbReference type="PANTHER" id="PTHR42713">
    <property type="entry name" value="HISTIDINE KINASE-RELATED"/>
    <property type="match status" value="1"/>
</dbReference>
<dbReference type="CDD" id="cd17536">
    <property type="entry name" value="REC_YesN-like"/>
    <property type="match status" value="1"/>
</dbReference>
<evidence type="ECO:0000259" key="9">
    <source>
        <dbReference type="PROSITE" id="PS01124"/>
    </source>
</evidence>
<dbReference type="PROSITE" id="PS01124">
    <property type="entry name" value="HTH_ARAC_FAMILY_2"/>
    <property type="match status" value="1"/>
</dbReference>
<accession>A0A410X461</accession>
<proteinExistence type="predicted"/>
<dbReference type="Gene3D" id="1.10.10.60">
    <property type="entry name" value="Homeodomain-like"/>
    <property type="match status" value="2"/>
</dbReference>
<dbReference type="GeneID" id="95378740"/>
<dbReference type="GO" id="GO:0003700">
    <property type="term" value="F:DNA-binding transcription factor activity"/>
    <property type="evidence" value="ECO:0007669"/>
    <property type="project" value="InterPro"/>
</dbReference>
<evidence type="ECO:0000259" key="10">
    <source>
        <dbReference type="PROSITE" id="PS50110"/>
    </source>
</evidence>
<dbReference type="PRINTS" id="PR00032">
    <property type="entry name" value="HTHARAC"/>
</dbReference>
<dbReference type="PANTHER" id="PTHR42713:SF3">
    <property type="entry name" value="TRANSCRIPTIONAL REGULATORY PROTEIN HPTR"/>
    <property type="match status" value="1"/>
</dbReference>
<name>A0A410X461_9BACL</name>
<dbReference type="SUPFAM" id="SSF52172">
    <property type="entry name" value="CheY-like"/>
    <property type="match status" value="1"/>
</dbReference>
<dbReference type="Gene3D" id="3.40.50.2300">
    <property type="match status" value="1"/>
</dbReference>
<dbReference type="PROSITE" id="PS50110">
    <property type="entry name" value="RESPONSE_REGULATORY"/>
    <property type="match status" value="1"/>
</dbReference>
<dbReference type="GO" id="GO:0043565">
    <property type="term" value="F:sequence-specific DNA binding"/>
    <property type="evidence" value="ECO:0007669"/>
    <property type="project" value="InterPro"/>
</dbReference>
<feature type="domain" description="Response regulatory" evidence="10">
    <location>
        <begin position="3"/>
        <end position="120"/>
    </location>
</feature>
<dbReference type="Proteomes" id="UP001527202">
    <property type="component" value="Unassembled WGS sequence"/>
</dbReference>
<keyword evidence="5" id="KW-0805">Transcription regulation</keyword>
<dbReference type="InterPro" id="IPR041522">
    <property type="entry name" value="CdaR_GGDEF"/>
</dbReference>
<dbReference type="Pfam" id="PF00072">
    <property type="entry name" value="Response_reg"/>
    <property type="match status" value="1"/>
</dbReference>
<evidence type="ECO:0000256" key="8">
    <source>
        <dbReference type="PROSITE-ProRule" id="PRU00169"/>
    </source>
</evidence>
<dbReference type="InterPro" id="IPR011006">
    <property type="entry name" value="CheY-like_superfamily"/>
</dbReference>
<dbReference type="OrthoDB" id="342399at2"/>
<evidence type="ECO:0000313" key="11">
    <source>
        <dbReference type="EMBL" id="MCY9598069.1"/>
    </source>
</evidence>
<organism evidence="12 13">
    <name type="scientific">Paenibacillus chitinolyticus</name>
    <dbReference type="NCBI Taxonomy" id="79263"/>
    <lineage>
        <taxon>Bacteria</taxon>
        <taxon>Bacillati</taxon>
        <taxon>Bacillota</taxon>
        <taxon>Bacilli</taxon>
        <taxon>Bacillales</taxon>
        <taxon>Paenibacillaceae</taxon>
        <taxon>Paenibacillus</taxon>
    </lineage>
</organism>
<evidence type="ECO:0000256" key="3">
    <source>
        <dbReference type="ARBA" id="ARBA00022553"/>
    </source>
</evidence>
<evidence type="ECO:0000313" key="14">
    <source>
        <dbReference type="Proteomes" id="UP001527202"/>
    </source>
</evidence>
<evidence type="ECO:0000256" key="1">
    <source>
        <dbReference type="ARBA" id="ARBA00004496"/>
    </source>
</evidence>
<dbReference type="InterPro" id="IPR051552">
    <property type="entry name" value="HptR"/>
</dbReference>
<evidence type="ECO:0000256" key="6">
    <source>
        <dbReference type="ARBA" id="ARBA00023125"/>
    </source>
</evidence>
<feature type="domain" description="HTH araC/xylS-type" evidence="9">
    <location>
        <begin position="407"/>
        <end position="505"/>
    </location>
</feature>
<evidence type="ECO:0000256" key="2">
    <source>
        <dbReference type="ARBA" id="ARBA00022490"/>
    </source>
</evidence>
<evidence type="ECO:0000256" key="4">
    <source>
        <dbReference type="ARBA" id="ARBA00023012"/>
    </source>
</evidence>
<dbReference type="InterPro" id="IPR001789">
    <property type="entry name" value="Sig_transdc_resp-reg_receiver"/>
</dbReference>
<dbReference type="InterPro" id="IPR020449">
    <property type="entry name" value="Tscrpt_reg_AraC-type_HTH"/>
</dbReference>
<gene>
    <name evidence="11" type="ORF">M5X16_20140</name>
    <name evidence="12" type="ORF">PC41400_28525</name>
</gene>
<dbReference type="GO" id="GO:0005737">
    <property type="term" value="C:cytoplasm"/>
    <property type="evidence" value="ECO:0007669"/>
    <property type="project" value="UniProtKB-SubCell"/>
</dbReference>
<dbReference type="InterPro" id="IPR018060">
    <property type="entry name" value="HTH_AraC"/>
</dbReference>
<keyword evidence="14" id="KW-1185">Reference proteome</keyword>
<keyword evidence="4" id="KW-0902">Two-component regulatory system</keyword>
<dbReference type="GO" id="GO:0000160">
    <property type="term" value="P:phosphorelay signal transduction system"/>
    <property type="evidence" value="ECO:0007669"/>
    <property type="project" value="UniProtKB-KW"/>
</dbReference>
<dbReference type="KEGG" id="pchi:PC41400_28525"/>
<evidence type="ECO:0000313" key="12">
    <source>
        <dbReference type="EMBL" id="QAV21404.1"/>
    </source>
</evidence>
<evidence type="ECO:0000256" key="7">
    <source>
        <dbReference type="ARBA" id="ARBA00023163"/>
    </source>
</evidence>
<dbReference type="InterPro" id="IPR018062">
    <property type="entry name" value="HTH_AraC-typ_CS"/>
</dbReference>
<dbReference type="SMART" id="SM00342">
    <property type="entry name" value="HTH_ARAC"/>
    <property type="match status" value="1"/>
</dbReference>
<feature type="modified residue" description="4-aspartylphosphate" evidence="8">
    <location>
        <position position="55"/>
    </location>
</feature>
<evidence type="ECO:0000256" key="5">
    <source>
        <dbReference type="ARBA" id="ARBA00023015"/>
    </source>
</evidence>
<dbReference type="Pfam" id="PF12833">
    <property type="entry name" value="HTH_18"/>
    <property type="match status" value="1"/>
</dbReference>
<dbReference type="SUPFAM" id="SSF46689">
    <property type="entry name" value="Homeodomain-like"/>
    <property type="match status" value="2"/>
</dbReference>
<dbReference type="AlphaFoldDB" id="A0A410X461"/>
<dbReference type="PROSITE" id="PS00041">
    <property type="entry name" value="HTH_ARAC_FAMILY_1"/>
    <property type="match status" value="1"/>
</dbReference>
<dbReference type="Proteomes" id="UP000288943">
    <property type="component" value="Chromosome"/>
</dbReference>
<keyword evidence="2" id="KW-0963">Cytoplasm</keyword>
<sequence>MYRVFLVDDEPFIIEGLYDIIDWSSFGLEIVGQAENGREALEALKKTPVDLLITDISMPVMNGLDLIRGAREFHPDLKVVVLSGFNDFVYLKECIRLGIENYLLKPINLDELKATLDNTVEKLNASKSERLFNEYGVQILKDNMMHRWLTEQIASGEYRERADLLGIEMDKPFMAAAVMRLEENFVQVFELISRQMKYNESIIPFRDVDGDLVILFVMDDPEEGKREMIGTIEELLDRLTTYQPIRTSIGSVQPLPDQAPLSYRHAKKAQEYFLLYPEHGLIDYSDLPSGKDAGKATFPIDWSEYTKLIMAKDREKLLLRIEEDFEEMQTLEGVTPGDIQDIAMEVIILFKMALKEIKHVEETELYKEGFEKVRQAGTLRELIKAVQDVAGLTVDSLIRDIKSPVVQQVLNYIDESYAEELSLKALGALYNIHPVYLGQLFHRETGETFTEYINKYRIEKAKEQLKTTHLKVHEIARNVGYWETGYFYKQFKKYVGISPTDFKGLL</sequence>
<comment type="subcellular location">
    <subcellularLocation>
        <location evidence="1">Cytoplasm</location>
    </subcellularLocation>
</comment>
<evidence type="ECO:0000313" key="13">
    <source>
        <dbReference type="Proteomes" id="UP000288943"/>
    </source>
</evidence>
<keyword evidence="6 12" id="KW-0238">DNA-binding</keyword>
<reference evidence="12 13" key="1">
    <citation type="submission" date="2018-01" db="EMBL/GenBank/DDBJ databases">
        <title>The whole genome sequencing and assembly of Paenibacillus chitinolyticus KCCM 41400 strain.</title>
        <authorList>
            <person name="Kim J.-Y."/>
            <person name="Park M.-K."/>
            <person name="Lee Y.-J."/>
            <person name="Yi H."/>
            <person name="Bahn Y.-S."/>
            <person name="Kim J.F."/>
            <person name="Lee D.-W."/>
        </authorList>
    </citation>
    <scope>NUCLEOTIDE SEQUENCE [LARGE SCALE GENOMIC DNA]</scope>
    <source>
        <strain evidence="12 13">KCCM 41400</strain>
    </source>
</reference>
<dbReference type="RefSeq" id="WP_042234323.1">
    <property type="nucleotide sequence ID" value="NZ_CP026520.1"/>
</dbReference>
<dbReference type="SMART" id="SM00448">
    <property type="entry name" value="REC"/>
    <property type="match status" value="1"/>
</dbReference>
<dbReference type="Pfam" id="PF17853">
    <property type="entry name" value="GGDEF_2"/>
    <property type="match status" value="1"/>
</dbReference>
<dbReference type="EMBL" id="CP026520">
    <property type="protein sequence ID" value="QAV21404.1"/>
    <property type="molecule type" value="Genomic_DNA"/>
</dbReference>